<dbReference type="NCBIfam" id="TIGR00928">
    <property type="entry name" value="purB"/>
    <property type="match status" value="1"/>
</dbReference>
<gene>
    <name evidence="14" type="ORF">KDW_27860</name>
</gene>
<evidence type="ECO:0000256" key="4">
    <source>
        <dbReference type="ARBA" id="ARBA00012339"/>
    </source>
</evidence>
<name>A0A5J4KGM6_9CHLR</name>
<dbReference type="GO" id="GO:0044208">
    <property type="term" value="P:'de novo' AMP biosynthetic process"/>
    <property type="evidence" value="ECO:0007669"/>
    <property type="project" value="UniProtKB-UniPathway"/>
</dbReference>
<evidence type="ECO:0000259" key="13">
    <source>
        <dbReference type="SMART" id="SM00998"/>
    </source>
</evidence>
<dbReference type="GO" id="GO:0070626">
    <property type="term" value="F:(S)-2-(5-amino-1-(5-phospho-D-ribosyl)imidazole-4-carboxamido) succinate lyase (fumarate-forming) activity"/>
    <property type="evidence" value="ECO:0007669"/>
    <property type="project" value="TreeGrafter"/>
</dbReference>
<dbReference type="Gene3D" id="1.10.275.10">
    <property type="entry name" value="Fumarase/aspartase (N-terminal domain)"/>
    <property type="match status" value="1"/>
</dbReference>
<evidence type="ECO:0000256" key="11">
    <source>
        <dbReference type="NCBIfam" id="TIGR00928"/>
    </source>
</evidence>
<dbReference type="InterPro" id="IPR008948">
    <property type="entry name" value="L-Aspartase-like"/>
</dbReference>
<comment type="pathway">
    <text evidence="2 12">Purine metabolism; AMP biosynthesis via de novo pathway; AMP from IMP: step 2/2.</text>
</comment>
<dbReference type="GO" id="GO:0005829">
    <property type="term" value="C:cytosol"/>
    <property type="evidence" value="ECO:0007669"/>
    <property type="project" value="TreeGrafter"/>
</dbReference>
<evidence type="ECO:0000313" key="15">
    <source>
        <dbReference type="Proteomes" id="UP000326912"/>
    </source>
</evidence>
<dbReference type="EC" id="4.3.2.2" evidence="4 11"/>
<sequence>MLMHKGNIYFMIERYSRPEMAAIWSSKHKTDKWLQVELLACEGWAREGVIPQDAIEKIRKAEYNAQRMQEIEQETHHDVISFLRSIQEQLGPEGRFIHLGMTSSDVLDTGLAAQLKEAGAILTTGLAKLTDAVAKAAVEHKYTLITGRSHGIHAEPMTFGLKLALWVDELRRHQTRLAAAIEQVTVGKISGPVGTHASVPPQIEEYVCAQMGLGVAPISNQVVQRDRHAHFMTALALIGSSLEKMAQEIRHLQRTELSEAFEPFGSGQQGSSAMPHKRNPELCERICGLARLLRGYAVTAMENVALWHERDISHSSTERIIIPDACTLLDYMLHIFTNVISDLQVDAERMLANLNMTGGLVFSQRILLALIDKGVGRQEAYKMVQRNAKKVWTMTSQGAITGAALVEALSQDSEVAGYLNPEELAELTNTDYYTKYIDTSFKRIGLA</sequence>
<dbReference type="PANTHER" id="PTHR43172:SF1">
    <property type="entry name" value="ADENYLOSUCCINATE LYASE"/>
    <property type="match status" value="1"/>
</dbReference>
<evidence type="ECO:0000256" key="12">
    <source>
        <dbReference type="RuleBase" id="RU361172"/>
    </source>
</evidence>
<dbReference type="InterPro" id="IPR000362">
    <property type="entry name" value="Fumarate_lyase_fam"/>
</dbReference>
<organism evidence="14 15">
    <name type="scientific">Dictyobacter vulcani</name>
    <dbReference type="NCBI Taxonomy" id="2607529"/>
    <lineage>
        <taxon>Bacteria</taxon>
        <taxon>Bacillati</taxon>
        <taxon>Chloroflexota</taxon>
        <taxon>Ktedonobacteria</taxon>
        <taxon>Ktedonobacterales</taxon>
        <taxon>Dictyobacteraceae</taxon>
        <taxon>Dictyobacter</taxon>
    </lineage>
</organism>
<evidence type="ECO:0000256" key="2">
    <source>
        <dbReference type="ARBA" id="ARBA00004734"/>
    </source>
</evidence>
<keyword evidence="7 12" id="KW-0456">Lyase</keyword>
<evidence type="ECO:0000313" key="14">
    <source>
        <dbReference type="EMBL" id="GER88624.1"/>
    </source>
</evidence>
<dbReference type="InterPro" id="IPR004769">
    <property type="entry name" value="Pur_lyase"/>
</dbReference>
<dbReference type="Gene3D" id="1.10.40.30">
    <property type="entry name" value="Fumarase/aspartase (C-terminal domain)"/>
    <property type="match status" value="1"/>
</dbReference>
<dbReference type="UniPathway" id="UPA00074">
    <property type="reaction ID" value="UER00132"/>
</dbReference>
<evidence type="ECO:0000256" key="10">
    <source>
        <dbReference type="ARBA" id="ARBA00049115"/>
    </source>
</evidence>
<comment type="catalytic activity">
    <reaction evidence="8">
        <text>(2S)-2-[5-amino-1-(5-phospho-beta-D-ribosyl)imidazole-4-carboxamido]succinate = 5-amino-1-(5-phospho-beta-D-ribosyl)imidazole-4-carboxamide + fumarate</text>
        <dbReference type="Rhea" id="RHEA:23920"/>
        <dbReference type="ChEBI" id="CHEBI:29806"/>
        <dbReference type="ChEBI" id="CHEBI:58443"/>
        <dbReference type="ChEBI" id="CHEBI:58475"/>
        <dbReference type="EC" id="4.3.2.2"/>
    </reaction>
    <physiologicalReaction direction="left-to-right" evidence="8">
        <dbReference type="Rhea" id="RHEA:23921"/>
    </physiologicalReaction>
</comment>
<evidence type="ECO:0000256" key="1">
    <source>
        <dbReference type="ARBA" id="ARBA00004706"/>
    </source>
</evidence>
<dbReference type="FunFam" id="1.20.200.10:FF:000008">
    <property type="entry name" value="Adenylosuccinate lyase"/>
    <property type="match status" value="1"/>
</dbReference>
<proteinExistence type="inferred from homology"/>
<evidence type="ECO:0000256" key="3">
    <source>
        <dbReference type="ARBA" id="ARBA00008273"/>
    </source>
</evidence>
<keyword evidence="6 12" id="KW-0658">Purine biosynthesis</keyword>
<evidence type="ECO:0000256" key="5">
    <source>
        <dbReference type="ARBA" id="ARBA00017058"/>
    </source>
</evidence>
<dbReference type="PRINTS" id="PR00145">
    <property type="entry name" value="ARGSUCLYASE"/>
</dbReference>
<evidence type="ECO:0000256" key="9">
    <source>
        <dbReference type="ARBA" id="ARBA00030717"/>
    </source>
</evidence>
<comment type="pathway">
    <text evidence="1 12">Purine metabolism; IMP biosynthesis via de novo pathway; 5-amino-1-(5-phospho-D-ribosyl)imidazole-4-carboxamide from 5-amino-1-(5-phospho-D-ribosyl)imidazole-4-carboxylate: step 2/2.</text>
</comment>
<dbReference type="GO" id="GO:0006189">
    <property type="term" value="P:'de novo' IMP biosynthetic process"/>
    <property type="evidence" value="ECO:0007669"/>
    <property type="project" value="UniProtKB-UniPathway"/>
</dbReference>
<dbReference type="UniPathway" id="UPA00075">
    <property type="reaction ID" value="UER00336"/>
</dbReference>
<dbReference type="InterPro" id="IPR020557">
    <property type="entry name" value="Fumarate_lyase_CS"/>
</dbReference>
<feature type="domain" description="Adenylosuccinate lyase C-terminal" evidence="13">
    <location>
        <begin position="358"/>
        <end position="445"/>
    </location>
</feature>
<dbReference type="Pfam" id="PF00206">
    <property type="entry name" value="Lyase_1"/>
    <property type="match status" value="1"/>
</dbReference>
<keyword evidence="15" id="KW-1185">Reference proteome</keyword>
<evidence type="ECO:0000256" key="7">
    <source>
        <dbReference type="ARBA" id="ARBA00023239"/>
    </source>
</evidence>
<comment type="similarity">
    <text evidence="3 12">Belongs to the lyase 1 family. Adenylosuccinate lyase subfamily.</text>
</comment>
<dbReference type="EMBL" id="BKZW01000001">
    <property type="protein sequence ID" value="GER88624.1"/>
    <property type="molecule type" value="Genomic_DNA"/>
</dbReference>
<dbReference type="InterPro" id="IPR022761">
    <property type="entry name" value="Fumarate_lyase_N"/>
</dbReference>
<dbReference type="PROSITE" id="PS00163">
    <property type="entry name" value="FUMARATE_LYASES"/>
    <property type="match status" value="1"/>
</dbReference>
<dbReference type="PRINTS" id="PR00149">
    <property type="entry name" value="FUMRATELYASE"/>
</dbReference>
<dbReference type="InterPro" id="IPR019468">
    <property type="entry name" value="AdenyloSucc_lyase_C"/>
</dbReference>
<comment type="catalytic activity">
    <reaction evidence="10">
        <text>N(6)-(1,2-dicarboxyethyl)-AMP = fumarate + AMP</text>
        <dbReference type="Rhea" id="RHEA:16853"/>
        <dbReference type="ChEBI" id="CHEBI:29806"/>
        <dbReference type="ChEBI" id="CHEBI:57567"/>
        <dbReference type="ChEBI" id="CHEBI:456215"/>
        <dbReference type="EC" id="4.3.2.2"/>
    </reaction>
    <physiologicalReaction direction="left-to-right" evidence="10">
        <dbReference type="Rhea" id="RHEA:16854"/>
    </physiologicalReaction>
</comment>
<accession>A0A5J4KGM6</accession>
<comment type="caution">
    <text evidence="14">The sequence shown here is derived from an EMBL/GenBank/DDBJ whole genome shotgun (WGS) entry which is preliminary data.</text>
</comment>
<evidence type="ECO:0000256" key="6">
    <source>
        <dbReference type="ARBA" id="ARBA00022755"/>
    </source>
</evidence>
<dbReference type="PANTHER" id="PTHR43172">
    <property type="entry name" value="ADENYLOSUCCINATE LYASE"/>
    <property type="match status" value="1"/>
</dbReference>
<dbReference type="InterPro" id="IPR024083">
    <property type="entry name" value="Fumarase/histidase_N"/>
</dbReference>
<dbReference type="SUPFAM" id="SSF48557">
    <property type="entry name" value="L-aspartase-like"/>
    <property type="match status" value="1"/>
</dbReference>
<dbReference type="GO" id="GO:0004018">
    <property type="term" value="F:N6-(1,2-dicarboxyethyl)AMP AMP-lyase (fumarate-forming) activity"/>
    <property type="evidence" value="ECO:0007669"/>
    <property type="project" value="UniProtKB-UniRule"/>
</dbReference>
<protein>
    <recommendedName>
        <fullName evidence="5 11">Adenylosuccinate lyase</fullName>
        <shortName evidence="12">ASL</shortName>
        <ecNumber evidence="4 11">4.3.2.2</ecNumber>
    </recommendedName>
    <alternativeName>
        <fullName evidence="9 12">Adenylosuccinase</fullName>
    </alternativeName>
</protein>
<dbReference type="AlphaFoldDB" id="A0A5J4KGM6"/>
<dbReference type="FunFam" id="1.10.40.30:FF:000007">
    <property type="entry name" value="Adenylosuccinate lyase"/>
    <property type="match status" value="1"/>
</dbReference>
<dbReference type="CDD" id="cd01360">
    <property type="entry name" value="Adenylsuccinate_lyase_1"/>
    <property type="match status" value="1"/>
</dbReference>
<reference evidence="14 15" key="1">
    <citation type="submission" date="2019-10" db="EMBL/GenBank/DDBJ databases">
        <title>Dictyobacter vulcani sp. nov., within the class Ktedonobacteria, isolated from soil of volcanic Mt. Zao.</title>
        <authorList>
            <person name="Zheng Y."/>
            <person name="Wang C.M."/>
            <person name="Sakai Y."/>
            <person name="Abe K."/>
            <person name="Yokota A."/>
            <person name="Yabe S."/>
        </authorList>
    </citation>
    <scope>NUCLEOTIDE SEQUENCE [LARGE SCALE GENOMIC DNA]</scope>
    <source>
        <strain evidence="14 15">W12</strain>
    </source>
</reference>
<dbReference type="Pfam" id="PF10397">
    <property type="entry name" value="ADSL_C"/>
    <property type="match status" value="1"/>
</dbReference>
<dbReference type="Proteomes" id="UP000326912">
    <property type="component" value="Unassembled WGS sequence"/>
</dbReference>
<dbReference type="Gene3D" id="1.20.200.10">
    <property type="entry name" value="Fumarase/aspartase (Central domain)"/>
    <property type="match status" value="1"/>
</dbReference>
<evidence type="ECO:0000256" key="8">
    <source>
        <dbReference type="ARBA" id="ARBA00024477"/>
    </source>
</evidence>
<dbReference type="SMART" id="SM00998">
    <property type="entry name" value="ADSL_C"/>
    <property type="match status" value="1"/>
</dbReference>